<keyword evidence="2" id="KW-1185">Reference proteome</keyword>
<gene>
    <name evidence="1" type="ORF">BpHYR1_006383</name>
</gene>
<accession>A0A3M7R699</accession>
<sequence>MKKTNFFEKPNLSHDRFVLSTSIISLNKNKIIQKNKMNLISKERKKCKKIVCLWSRSQVLRQISDKRRRSKRLNACYFITKTHLSMFVESDVSKRAEDNKKNLLSNHRAIVDVFIDRLNKSDKTHLTMNKYLPKLFFNYKTNYT</sequence>
<name>A0A3M7R699_BRAPC</name>
<organism evidence="1 2">
    <name type="scientific">Brachionus plicatilis</name>
    <name type="common">Marine rotifer</name>
    <name type="synonym">Brachionus muelleri</name>
    <dbReference type="NCBI Taxonomy" id="10195"/>
    <lineage>
        <taxon>Eukaryota</taxon>
        <taxon>Metazoa</taxon>
        <taxon>Spiralia</taxon>
        <taxon>Gnathifera</taxon>
        <taxon>Rotifera</taxon>
        <taxon>Eurotatoria</taxon>
        <taxon>Monogononta</taxon>
        <taxon>Pseudotrocha</taxon>
        <taxon>Ploima</taxon>
        <taxon>Brachionidae</taxon>
        <taxon>Brachionus</taxon>
    </lineage>
</organism>
<dbReference type="AlphaFoldDB" id="A0A3M7R699"/>
<protein>
    <submittedName>
        <fullName evidence="1">Uncharacterized protein</fullName>
    </submittedName>
</protein>
<dbReference type="EMBL" id="REGN01004099">
    <property type="protein sequence ID" value="RNA19123.1"/>
    <property type="molecule type" value="Genomic_DNA"/>
</dbReference>
<comment type="caution">
    <text evidence="1">The sequence shown here is derived from an EMBL/GenBank/DDBJ whole genome shotgun (WGS) entry which is preliminary data.</text>
</comment>
<evidence type="ECO:0000313" key="2">
    <source>
        <dbReference type="Proteomes" id="UP000276133"/>
    </source>
</evidence>
<proteinExistence type="predicted"/>
<reference evidence="1 2" key="1">
    <citation type="journal article" date="2018" name="Sci. Rep.">
        <title>Genomic signatures of local adaptation to the degree of environmental predictability in rotifers.</title>
        <authorList>
            <person name="Franch-Gras L."/>
            <person name="Hahn C."/>
            <person name="Garcia-Roger E.M."/>
            <person name="Carmona M.J."/>
            <person name="Serra M."/>
            <person name="Gomez A."/>
        </authorList>
    </citation>
    <scope>NUCLEOTIDE SEQUENCE [LARGE SCALE GENOMIC DNA]</scope>
    <source>
        <strain evidence="1">HYR1</strain>
    </source>
</reference>
<evidence type="ECO:0000313" key="1">
    <source>
        <dbReference type="EMBL" id="RNA19123.1"/>
    </source>
</evidence>
<dbReference type="Proteomes" id="UP000276133">
    <property type="component" value="Unassembled WGS sequence"/>
</dbReference>